<dbReference type="SUPFAM" id="SSF53098">
    <property type="entry name" value="Ribonuclease H-like"/>
    <property type="match status" value="1"/>
</dbReference>
<dbReference type="PROSITE" id="PS50994">
    <property type="entry name" value="INTEGRASE"/>
    <property type="match status" value="1"/>
</dbReference>
<evidence type="ECO:0000313" key="3">
    <source>
        <dbReference type="Proteomes" id="UP000594261"/>
    </source>
</evidence>
<reference evidence="2" key="2">
    <citation type="submission" date="2021-01" db="UniProtKB">
        <authorList>
            <consortium name="EnsemblPlants"/>
        </authorList>
    </citation>
    <scope>IDENTIFICATION</scope>
</reference>
<evidence type="ECO:0000313" key="2">
    <source>
        <dbReference type="EnsemblPlants" id="QL09p044885:mrna"/>
    </source>
</evidence>
<dbReference type="Gramene" id="QL09p044885:mrna">
    <property type="protein sequence ID" value="QL09p044885:mrna"/>
    <property type="gene ID" value="QL09p044885"/>
</dbReference>
<dbReference type="InParanoid" id="A0A7N2ML68"/>
<dbReference type="Gene3D" id="3.30.420.10">
    <property type="entry name" value="Ribonuclease H-like superfamily/Ribonuclease H"/>
    <property type="match status" value="1"/>
</dbReference>
<dbReference type="InterPro" id="IPR041588">
    <property type="entry name" value="Integrase_H2C2"/>
</dbReference>
<reference evidence="2 3" key="1">
    <citation type="journal article" date="2016" name="G3 (Bethesda)">
        <title>First Draft Assembly and Annotation of the Genome of a California Endemic Oak Quercus lobata Nee (Fagaceae).</title>
        <authorList>
            <person name="Sork V.L."/>
            <person name="Fitz-Gibbon S.T."/>
            <person name="Puiu D."/>
            <person name="Crepeau M."/>
            <person name="Gugger P.F."/>
            <person name="Sherman R."/>
            <person name="Stevens K."/>
            <person name="Langley C.H."/>
            <person name="Pellegrini M."/>
            <person name="Salzberg S.L."/>
        </authorList>
    </citation>
    <scope>NUCLEOTIDE SEQUENCE [LARGE SCALE GENOMIC DNA]</scope>
    <source>
        <strain evidence="2 3">cv. SW786</strain>
    </source>
</reference>
<protein>
    <recommendedName>
        <fullName evidence="1">Integrase catalytic domain-containing protein</fullName>
    </recommendedName>
</protein>
<dbReference type="Proteomes" id="UP000594261">
    <property type="component" value="Chromosome 9"/>
</dbReference>
<dbReference type="InterPro" id="IPR043502">
    <property type="entry name" value="DNA/RNA_pol_sf"/>
</dbReference>
<organism evidence="2 3">
    <name type="scientific">Quercus lobata</name>
    <name type="common">Valley oak</name>
    <dbReference type="NCBI Taxonomy" id="97700"/>
    <lineage>
        <taxon>Eukaryota</taxon>
        <taxon>Viridiplantae</taxon>
        <taxon>Streptophyta</taxon>
        <taxon>Embryophyta</taxon>
        <taxon>Tracheophyta</taxon>
        <taxon>Spermatophyta</taxon>
        <taxon>Magnoliopsida</taxon>
        <taxon>eudicotyledons</taxon>
        <taxon>Gunneridae</taxon>
        <taxon>Pentapetalae</taxon>
        <taxon>rosids</taxon>
        <taxon>fabids</taxon>
        <taxon>Fagales</taxon>
        <taxon>Fagaceae</taxon>
        <taxon>Quercus</taxon>
    </lineage>
</organism>
<evidence type="ECO:0000259" key="1">
    <source>
        <dbReference type="PROSITE" id="PS50994"/>
    </source>
</evidence>
<dbReference type="InterPro" id="IPR012337">
    <property type="entry name" value="RNaseH-like_sf"/>
</dbReference>
<dbReference type="Gene3D" id="3.30.70.270">
    <property type="match status" value="1"/>
</dbReference>
<dbReference type="AlphaFoldDB" id="A0A7N2ML68"/>
<accession>A0A7N2ML68</accession>
<name>A0A7N2ML68_QUELO</name>
<dbReference type="GO" id="GO:0003676">
    <property type="term" value="F:nucleic acid binding"/>
    <property type="evidence" value="ECO:0007669"/>
    <property type="project" value="InterPro"/>
</dbReference>
<dbReference type="SUPFAM" id="SSF56672">
    <property type="entry name" value="DNA/RNA polymerases"/>
    <property type="match status" value="1"/>
</dbReference>
<dbReference type="OMA" id="RHIRECE"/>
<dbReference type="PANTHER" id="PTHR37984:SF5">
    <property type="entry name" value="PROTEIN NYNRIN-LIKE"/>
    <property type="match status" value="1"/>
</dbReference>
<dbReference type="PANTHER" id="PTHR37984">
    <property type="entry name" value="PROTEIN CBG26694"/>
    <property type="match status" value="1"/>
</dbReference>
<dbReference type="InterPro" id="IPR050951">
    <property type="entry name" value="Retrovirus_Pol_polyprotein"/>
</dbReference>
<dbReference type="FunFam" id="3.30.70.270:FF:000020">
    <property type="entry name" value="Transposon Tf2-6 polyprotein-like Protein"/>
    <property type="match status" value="1"/>
</dbReference>
<dbReference type="EnsemblPlants" id="QL09p044885:mrna">
    <property type="protein sequence ID" value="QL09p044885:mrna"/>
    <property type="gene ID" value="QL09p044885"/>
</dbReference>
<sequence>MLDWPTPSSVKALRGYLGLTGYNRKFIPNYGHIAAPLTNILKKDAFHWSNQADLAFQKLKSIVAAPPVLALPDFSKTCLTECDASGIAGKYTSSAIPTIFPCPTWVEELRTSHGSDTLMRQLLQDIIQGKDKVNHYSLQNGLLPYKGQIYLGPTCNLKSKVLRHIHNSPIGGHSGYLKSYHRLKQDFFWEGMSADLKRHIRECEVVLNPTDVRLVLLVVDRLTNYVHFIALSHPYTASKVAALYVQHVLKLHGMPTSIISDRDPSFTSAFWSELMTLQGVQLAMFSAYLPQTDGQTEVNSSCVPCFLFQEEGSRCISYDHPTSIVTPEPIAILQERVHLLRNRTITEVLVQWQGCALENATGENLHAYKQKFPHLVDKVL</sequence>
<feature type="domain" description="Integrase catalytic" evidence="1">
    <location>
        <begin position="182"/>
        <end position="297"/>
    </location>
</feature>
<dbReference type="Pfam" id="PF17921">
    <property type="entry name" value="Integrase_H2C2"/>
    <property type="match status" value="1"/>
</dbReference>
<proteinExistence type="predicted"/>
<keyword evidence="3" id="KW-1185">Reference proteome</keyword>
<dbReference type="InterPro" id="IPR001584">
    <property type="entry name" value="Integrase_cat-core"/>
</dbReference>
<dbReference type="EMBL" id="LRBV02000009">
    <property type="status" value="NOT_ANNOTATED_CDS"/>
    <property type="molecule type" value="Genomic_DNA"/>
</dbReference>
<dbReference type="InterPro" id="IPR036397">
    <property type="entry name" value="RNaseH_sf"/>
</dbReference>
<dbReference type="InterPro" id="IPR043128">
    <property type="entry name" value="Rev_trsase/Diguanyl_cyclase"/>
</dbReference>
<dbReference type="GO" id="GO:0015074">
    <property type="term" value="P:DNA integration"/>
    <property type="evidence" value="ECO:0007669"/>
    <property type="project" value="InterPro"/>
</dbReference>